<proteinExistence type="inferred from homology"/>
<feature type="region of interest" description="Disordered" evidence="3">
    <location>
        <begin position="247"/>
        <end position="273"/>
    </location>
</feature>
<name>A0ABV6C052_9ACTN</name>
<comment type="similarity">
    <text evidence="1">Belongs to the short-chain dehydrogenases/reductases (SDR) family.</text>
</comment>
<dbReference type="PANTHER" id="PTHR43008">
    <property type="entry name" value="BENZIL REDUCTASE"/>
    <property type="match status" value="1"/>
</dbReference>
<sequence length="273" mass="27763">MPEPGLLAGQGVLVVGAGSGIGRAVAERLASEGARVVGLDLDGARLGTLPLADRVVGDACVPGVVAEAVERAQAGTGRLDGVVCCAGRFDFYQPICSLPPSDLVDAFEEIYRVNVLSGLVVARVAADALRASRGSLVLTVSSSASWPEGGGVLYGSSKWAVRGLVAHLARELAPEVRVNGVAPGGTARTRLVGLRSLGQDGRVADGPERDERIAAQTLLGVAASPADHAGTYLYLVSRALSPLVTGTVVPSDGGRGERIEAGRTPGVGEERVG</sequence>
<dbReference type="InterPro" id="IPR036291">
    <property type="entry name" value="NAD(P)-bd_dom_sf"/>
</dbReference>
<dbReference type="PRINTS" id="PR00081">
    <property type="entry name" value="GDHRDH"/>
</dbReference>
<dbReference type="PROSITE" id="PS00061">
    <property type="entry name" value="ADH_SHORT"/>
    <property type="match status" value="1"/>
</dbReference>
<organism evidence="4 5">
    <name type="scientific">Aciditerrimonas ferrireducens</name>
    <dbReference type="NCBI Taxonomy" id="667306"/>
    <lineage>
        <taxon>Bacteria</taxon>
        <taxon>Bacillati</taxon>
        <taxon>Actinomycetota</taxon>
        <taxon>Acidimicrobiia</taxon>
        <taxon>Acidimicrobiales</taxon>
        <taxon>Acidimicrobiaceae</taxon>
        <taxon>Aciditerrimonas</taxon>
    </lineage>
</organism>
<reference evidence="4 5" key="1">
    <citation type="submission" date="2024-09" db="EMBL/GenBank/DDBJ databases">
        <authorList>
            <person name="Sun Q."/>
            <person name="Mori K."/>
        </authorList>
    </citation>
    <scope>NUCLEOTIDE SEQUENCE [LARGE SCALE GENOMIC DNA]</scope>
    <source>
        <strain evidence="4 5">JCM 15389</strain>
    </source>
</reference>
<dbReference type="Gene3D" id="3.40.50.720">
    <property type="entry name" value="NAD(P)-binding Rossmann-like Domain"/>
    <property type="match status" value="1"/>
</dbReference>
<evidence type="ECO:0000256" key="3">
    <source>
        <dbReference type="SAM" id="MobiDB-lite"/>
    </source>
</evidence>
<gene>
    <name evidence="4" type="ORF">ACFFRE_02685</name>
</gene>
<dbReference type="InterPro" id="IPR020904">
    <property type="entry name" value="Sc_DH/Rdtase_CS"/>
</dbReference>
<keyword evidence="2" id="KW-0560">Oxidoreductase</keyword>
<comment type="caution">
    <text evidence="4">The sequence shown here is derived from an EMBL/GenBank/DDBJ whole genome shotgun (WGS) entry which is preliminary data.</text>
</comment>
<keyword evidence="5" id="KW-1185">Reference proteome</keyword>
<evidence type="ECO:0000313" key="4">
    <source>
        <dbReference type="EMBL" id="MFC0081065.1"/>
    </source>
</evidence>
<dbReference type="InterPro" id="IPR002347">
    <property type="entry name" value="SDR_fam"/>
</dbReference>
<dbReference type="RefSeq" id="WP_377787941.1">
    <property type="nucleotide sequence ID" value="NZ_JBHLYQ010000014.1"/>
</dbReference>
<dbReference type="SUPFAM" id="SSF51735">
    <property type="entry name" value="NAD(P)-binding Rossmann-fold domains"/>
    <property type="match status" value="1"/>
</dbReference>
<evidence type="ECO:0000313" key="5">
    <source>
        <dbReference type="Proteomes" id="UP001589788"/>
    </source>
</evidence>
<accession>A0ABV6C052</accession>
<protein>
    <submittedName>
        <fullName evidence="4">SDR family oxidoreductase</fullName>
    </submittedName>
</protein>
<dbReference type="PANTHER" id="PTHR43008:SF4">
    <property type="entry name" value="CHAIN DEHYDROGENASE, PUTATIVE (AFU_ORTHOLOGUE AFUA_4G08710)-RELATED"/>
    <property type="match status" value="1"/>
</dbReference>
<dbReference type="EMBL" id="JBHLYQ010000014">
    <property type="protein sequence ID" value="MFC0081065.1"/>
    <property type="molecule type" value="Genomic_DNA"/>
</dbReference>
<dbReference type="Pfam" id="PF13561">
    <property type="entry name" value="adh_short_C2"/>
    <property type="match status" value="1"/>
</dbReference>
<dbReference type="Proteomes" id="UP001589788">
    <property type="component" value="Unassembled WGS sequence"/>
</dbReference>
<evidence type="ECO:0000256" key="2">
    <source>
        <dbReference type="ARBA" id="ARBA00023002"/>
    </source>
</evidence>
<evidence type="ECO:0000256" key="1">
    <source>
        <dbReference type="ARBA" id="ARBA00006484"/>
    </source>
</evidence>